<dbReference type="InterPro" id="IPR000297">
    <property type="entry name" value="PPIase_PpiC"/>
</dbReference>
<evidence type="ECO:0000256" key="2">
    <source>
        <dbReference type="ARBA" id="ARBA00022764"/>
    </source>
</evidence>
<dbReference type="InterPro" id="IPR050280">
    <property type="entry name" value="OMP_Chaperone_SurA"/>
</dbReference>
<evidence type="ECO:0000256" key="1">
    <source>
        <dbReference type="ARBA" id="ARBA00022729"/>
    </source>
</evidence>
<dbReference type="Pfam" id="PF00639">
    <property type="entry name" value="Rotamase"/>
    <property type="match status" value="1"/>
</dbReference>
<dbReference type="PANTHER" id="PTHR47637:SF1">
    <property type="entry name" value="CHAPERONE SURA"/>
    <property type="match status" value="1"/>
</dbReference>
<dbReference type="EMBL" id="UOGF01000053">
    <property type="protein sequence ID" value="VAX29585.1"/>
    <property type="molecule type" value="Genomic_DNA"/>
</dbReference>
<dbReference type="Gene3D" id="3.10.50.40">
    <property type="match status" value="1"/>
</dbReference>
<keyword evidence="2" id="KW-0574">Periplasm</keyword>
<keyword evidence="5" id="KW-0413">Isomerase</keyword>
<dbReference type="SUPFAM" id="SSF109998">
    <property type="entry name" value="Triger factor/SurA peptide-binding domain-like"/>
    <property type="match status" value="1"/>
</dbReference>
<evidence type="ECO:0000313" key="7">
    <source>
        <dbReference type="EMBL" id="VAX29585.1"/>
    </source>
</evidence>
<keyword evidence="4" id="KW-0143">Chaperone</keyword>
<dbReference type="InterPro" id="IPR027304">
    <property type="entry name" value="Trigger_fact/SurA_dom_sf"/>
</dbReference>
<keyword evidence="3" id="KW-0697">Rotamase</keyword>
<dbReference type="Gene3D" id="1.10.4030.10">
    <property type="entry name" value="Porin chaperone SurA, peptide-binding domain"/>
    <property type="match status" value="1"/>
</dbReference>
<protein>
    <recommendedName>
        <fullName evidence="6">PpiC domain-containing protein</fullName>
    </recommendedName>
</protein>
<dbReference type="GO" id="GO:0003755">
    <property type="term" value="F:peptidyl-prolyl cis-trans isomerase activity"/>
    <property type="evidence" value="ECO:0007669"/>
    <property type="project" value="UniProtKB-KW"/>
</dbReference>
<proteinExistence type="predicted"/>
<organism evidence="7">
    <name type="scientific">hydrothermal vent metagenome</name>
    <dbReference type="NCBI Taxonomy" id="652676"/>
    <lineage>
        <taxon>unclassified sequences</taxon>
        <taxon>metagenomes</taxon>
        <taxon>ecological metagenomes</taxon>
    </lineage>
</organism>
<sequence length="320" mass="36871">MKNCLKHFLKGAFVFALTLTATQNISQAVTAIDRVVAIAGKEVITQSQLDRIIRSRKDAGNPVLASDERWKILKQLIEEQLLIQEAGRKGISVSEEELEFALKDIEKRNKIPNRETLKQAVAQDNMSWNQYVKDLKNQIMAIKLLGREVRTTVSLSDQDIKTYYHEHPEIFGLPDRVKITQILLRIPKGISEAFEQQIKEKAETIYKEAHSGTDFIQLVLEYSEGREKNQEGDLGFFKKGDLTPKIDAEIFRLKEGQITAPIRTPLGIHIFKIEKQEIGKMRPFDTVKKRIKEKLITEETNALRSQWISDLWKRSFVEIK</sequence>
<dbReference type="Pfam" id="PF09312">
    <property type="entry name" value="SurA_N"/>
    <property type="match status" value="1"/>
</dbReference>
<evidence type="ECO:0000256" key="3">
    <source>
        <dbReference type="ARBA" id="ARBA00023110"/>
    </source>
</evidence>
<dbReference type="PROSITE" id="PS50198">
    <property type="entry name" value="PPIC_PPIASE_2"/>
    <property type="match status" value="1"/>
</dbReference>
<evidence type="ECO:0000256" key="5">
    <source>
        <dbReference type="ARBA" id="ARBA00023235"/>
    </source>
</evidence>
<name>A0A3B1DCZ8_9ZZZZ</name>
<keyword evidence="1" id="KW-0732">Signal</keyword>
<feature type="domain" description="PpiC" evidence="6">
    <location>
        <begin position="174"/>
        <end position="275"/>
    </location>
</feature>
<evidence type="ECO:0000256" key="4">
    <source>
        <dbReference type="ARBA" id="ARBA00023186"/>
    </source>
</evidence>
<dbReference type="InterPro" id="IPR046357">
    <property type="entry name" value="PPIase_dom_sf"/>
</dbReference>
<dbReference type="InterPro" id="IPR015391">
    <property type="entry name" value="SurA_N"/>
</dbReference>
<gene>
    <name evidence="7" type="ORF">MNBD_NITROSPIRAE01-954</name>
</gene>
<dbReference type="AlphaFoldDB" id="A0A3B1DCZ8"/>
<accession>A0A3B1DCZ8</accession>
<evidence type="ECO:0000259" key="6">
    <source>
        <dbReference type="PROSITE" id="PS50198"/>
    </source>
</evidence>
<dbReference type="SUPFAM" id="SSF54534">
    <property type="entry name" value="FKBP-like"/>
    <property type="match status" value="1"/>
</dbReference>
<reference evidence="7" key="1">
    <citation type="submission" date="2018-06" db="EMBL/GenBank/DDBJ databases">
        <authorList>
            <person name="Zhirakovskaya E."/>
        </authorList>
    </citation>
    <scope>NUCLEOTIDE SEQUENCE</scope>
</reference>
<dbReference type="PANTHER" id="PTHR47637">
    <property type="entry name" value="CHAPERONE SURA"/>
    <property type="match status" value="1"/>
</dbReference>